<proteinExistence type="predicted"/>
<dbReference type="SUPFAM" id="SSF46785">
    <property type="entry name" value="Winged helix' DNA-binding domain"/>
    <property type="match status" value="2"/>
</dbReference>
<dbReference type="GO" id="GO:0051304">
    <property type="term" value="P:chromosome separation"/>
    <property type="evidence" value="ECO:0007669"/>
    <property type="project" value="InterPro"/>
</dbReference>
<evidence type="ECO:0000256" key="1">
    <source>
        <dbReference type="ARBA" id="ARBA00022490"/>
    </source>
</evidence>
<protein>
    <submittedName>
        <fullName evidence="6">SMC-Scp complex subunit ScpB</fullName>
    </submittedName>
</protein>
<dbReference type="InterPro" id="IPR005234">
    <property type="entry name" value="ScpB_csome_segregation"/>
</dbReference>
<dbReference type="Gene3D" id="1.10.10.10">
    <property type="entry name" value="Winged helix-like DNA-binding domain superfamily/Winged helix DNA-binding domain"/>
    <property type="match status" value="2"/>
</dbReference>
<dbReference type="EMBL" id="JABEND010000005">
    <property type="protein sequence ID" value="NNG36164.1"/>
    <property type="molecule type" value="Genomic_DNA"/>
</dbReference>
<dbReference type="Pfam" id="PF04079">
    <property type="entry name" value="SMC_ScpB"/>
    <property type="match status" value="1"/>
</dbReference>
<evidence type="ECO:0000256" key="4">
    <source>
        <dbReference type="ARBA" id="ARBA00023306"/>
    </source>
</evidence>
<dbReference type="GO" id="GO:0051301">
    <property type="term" value="P:cell division"/>
    <property type="evidence" value="ECO:0007669"/>
    <property type="project" value="UniProtKB-KW"/>
</dbReference>
<keyword evidence="1" id="KW-0963">Cytoplasm</keyword>
<keyword evidence="3" id="KW-0159">Chromosome partition</keyword>
<feature type="compositionally biased region" description="Low complexity" evidence="5">
    <location>
        <begin position="8"/>
        <end position="19"/>
    </location>
</feature>
<evidence type="ECO:0000256" key="5">
    <source>
        <dbReference type="SAM" id="MobiDB-lite"/>
    </source>
</evidence>
<reference evidence="6 7" key="1">
    <citation type="submission" date="2020-05" db="EMBL/GenBank/DDBJ databases">
        <title>Nakamurella sp. DB0629 isolated from air conditioner.</title>
        <authorList>
            <person name="Kim D.H."/>
            <person name="Kim D.-U."/>
        </authorList>
    </citation>
    <scope>NUCLEOTIDE SEQUENCE [LARGE SCALE GENOMIC DNA]</scope>
    <source>
        <strain evidence="6 7">DB0629</strain>
    </source>
</reference>
<keyword evidence="4" id="KW-0131">Cell cycle</keyword>
<evidence type="ECO:0000256" key="3">
    <source>
        <dbReference type="ARBA" id="ARBA00022829"/>
    </source>
</evidence>
<dbReference type="AlphaFoldDB" id="A0A849A592"/>
<dbReference type="NCBIfam" id="TIGR00281">
    <property type="entry name" value="SMC-Scp complex subunit ScpB"/>
    <property type="match status" value="1"/>
</dbReference>
<dbReference type="PANTHER" id="PTHR34298:SF2">
    <property type="entry name" value="SEGREGATION AND CONDENSATION PROTEIN B"/>
    <property type="match status" value="1"/>
</dbReference>
<keyword evidence="2" id="KW-0132">Cell division</keyword>
<accession>A0A849A592</accession>
<evidence type="ECO:0000313" key="6">
    <source>
        <dbReference type="EMBL" id="NNG36164.1"/>
    </source>
</evidence>
<organism evidence="6 7">
    <name type="scientific">Nakamurella aerolata</name>
    <dbReference type="NCBI Taxonomy" id="1656892"/>
    <lineage>
        <taxon>Bacteria</taxon>
        <taxon>Bacillati</taxon>
        <taxon>Actinomycetota</taxon>
        <taxon>Actinomycetes</taxon>
        <taxon>Nakamurellales</taxon>
        <taxon>Nakamurellaceae</taxon>
        <taxon>Nakamurella</taxon>
    </lineage>
</organism>
<dbReference type="InterPro" id="IPR036388">
    <property type="entry name" value="WH-like_DNA-bd_sf"/>
</dbReference>
<dbReference type="PANTHER" id="PTHR34298">
    <property type="entry name" value="SEGREGATION AND CONDENSATION PROTEIN B"/>
    <property type="match status" value="1"/>
</dbReference>
<dbReference type="Proteomes" id="UP000562984">
    <property type="component" value="Unassembled WGS sequence"/>
</dbReference>
<feature type="region of interest" description="Disordered" evidence="5">
    <location>
        <begin position="1"/>
        <end position="50"/>
    </location>
</feature>
<dbReference type="InterPro" id="IPR036390">
    <property type="entry name" value="WH_DNA-bd_sf"/>
</dbReference>
<evidence type="ECO:0000256" key="2">
    <source>
        <dbReference type="ARBA" id="ARBA00022618"/>
    </source>
</evidence>
<dbReference type="RefSeq" id="WP_171199845.1">
    <property type="nucleotide sequence ID" value="NZ_JABEND010000005.1"/>
</dbReference>
<evidence type="ECO:0000313" key="7">
    <source>
        <dbReference type="Proteomes" id="UP000562984"/>
    </source>
</evidence>
<keyword evidence="7" id="KW-1185">Reference proteome</keyword>
<sequence>MSGPEQPGPGDAAAPGADAVDLREVLTGPDDEDRTGAGAEDGTEPATVEELPAVPGAVALGAVDTDDLAGALEAVLLVVDSPVTEQQLAAAVGHGIDTVRSELIAMAGRLAEARSGIDLREIGGGWRFYTRDRYAAVVERFVLDGQQSRLSRAAMETLAVIAYRQPVNRARIAAVRGVNVDGVMRTLVARGLIQEAGTDGDPPGTGATLYRTTELFLERLGLGSLDELPELGPLLPDIDAIDEVRGEL</sequence>
<comment type="caution">
    <text evidence="6">The sequence shown here is derived from an EMBL/GenBank/DDBJ whole genome shotgun (WGS) entry which is preliminary data.</text>
</comment>
<name>A0A849A592_9ACTN</name>
<gene>
    <name evidence="6" type="primary">scpB</name>
    <name evidence="6" type="ORF">HKD39_10640</name>
</gene>